<dbReference type="Proteomes" id="UP000001880">
    <property type="component" value="Chromosome"/>
</dbReference>
<keyword evidence="2" id="KW-1185">Reference proteome</keyword>
<evidence type="ECO:0000313" key="1">
    <source>
        <dbReference type="EMBL" id="ACY19312.1"/>
    </source>
</evidence>
<evidence type="ECO:0000313" key="2">
    <source>
        <dbReference type="Proteomes" id="UP000001880"/>
    </source>
</evidence>
<dbReference type="EMBL" id="CP001804">
    <property type="protein sequence ID" value="ACY19312.1"/>
    <property type="molecule type" value="Genomic_DNA"/>
</dbReference>
<dbReference type="eggNOG" id="ENOG5030W9W">
    <property type="taxonomic scope" value="Bacteria"/>
</dbReference>
<proteinExistence type="predicted"/>
<name>D0LUI9_HALO1</name>
<reference evidence="1 2" key="1">
    <citation type="journal article" date="2010" name="Stand. Genomic Sci.">
        <title>Complete genome sequence of Haliangium ochraceum type strain (SMP-2).</title>
        <authorList>
            <consortium name="US DOE Joint Genome Institute (JGI-PGF)"/>
            <person name="Ivanova N."/>
            <person name="Daum C."/>
            <person name="Lang E."/>
            <person name="Abt B."/>
            <person name="Kopitz M."/>
            <person name="Saunders E."/>
            <person name="Lapidus A."/>
            <person name="Lucas S."/>
            <person name="Glavina Del Rio T."/>
            <person name="Nolan M."/>
            <person name="Tice H."/>
            <person name="Copeland A."/>
            <person name="Cheng J.F."/>
            <person name="Chen F."/>
            <person name="Bruce D."/>
            <person name="Goodwin L."/>
            <person name="Pitluck S."/>
            <person name="Mavromatis K."/>
            <person name="Pati A."/>
            <person name="Mikhailova N."/>
            <person name="Chen A."/>
            <person name="Palaniappan K."/>
            <person name="Land M."/>
            <person name="Hauser L."/>
            <person name="Chang Y.J."/>
            <person name="Jeffries C.D."/>
            <person name="Detter J.C."/>
            <person name="Brettin T."/>
            <person name="Rohde M."/>
            <person name="Goker M."/>
            <person name="Bristow J."/>
            <person name="Markowitz V."/>
            <person name="Eisen J.A."/>
            <person name="Hugenholtz P."/>
            <person name="Kyrpides N.C."/>
            <person name="Klenk H.P."/>
        </authorList>
    </citation>
    <scope>NUCLEOTIDE SEQUENCE [LARGE SCALE GENOMIC DNA]</scope>
    <source>
        <strain evidence="2">DSM 14365 / CIP 107738 / JCM 11303 / AJ 13395 / SMP-2</strain>
    </source>
</reference>
<evidence type="ECO:0008006" key="3">
    <source>
        <dbReference type="Google" id="ProtNLM"/>
    </source>
</evidence>
<dbReference type="AlphaFoldDB" id="D0LUI9"/>
<dbReference type="KEGG" id="hoh:Hoch_6848"/>
<dbReference type="HOGENOM" id="CLU_594173_0_0_7"/>
<gene>
    <name evidence="1" type="ordered locus">Hoch_6848</name>
</gene>
<dbReference type="PROSITE" id="PS51257">
    <property type="entry name" value="PROKAR_LIPOPROTEIN"/>
    <property type="match status" value="1"/>
</dbReference>
<dbReference type="OrthoDB" id="5479728at2"/>
<accession>D0LUI9</accession>
<dbReference type="RefSeq" id="WP_012831904.1">
    <property type="nucleotide sequence ID" value="NC_013440.1"/>
</dbReference>
<protein>
    <recommendedName>
        <fullName evidence="3">Lipoprotein</fullName>
    </recommendedName>
</protein>
<sequence length="468" mass="48063">MPSRPRVVSAVPVSRLFAGASLAVLLGGCVQILGIEGLSPGDGDAGPRSDGGVPVDARIDPPADALIDAPVDAPTADLSCAEGELSEPLGSFTIDTSPAGDDFSATCGGAGSPDSAIAWHAPVTDYYVFHTFGSNYDTVLALFGECEGQELACSNNVGQSVQSEVVHKFIQGQGALLLLDGAVGDSGSTQLNIERVSCPSADLEGQSFPVQLSTLGFGDDFSGACGGSGAEDRAYHWVAPADGLYYFRATSEVFKPIVSVVDGPRCSDLVLGCNLAAAGDLGAEVVRFLRAGQVVSVLIDGDSSGGSNDAGLFELDIGIREAPSCPAGELTLETGIIDSFASQRSLSPSCGAVYNYGAFGGEVEARDKTYRVTIPADGSCFRSYEFQATSDSEQVLIYALRGSDCGGEEVQCALGVGDATGGQASASISLSALDDEEQEFTIVVVDPAAPFAGAENFTVQSFRYEACP</sequence>
<organism evidence="1 2">
    <name type="scientific">Haliangium ochraceum (strain DSM 14365 / JCM 11303 / SMP-2)</name>
    <dbReference type="NCBI Taxonomy" id="502025"/>
    <lineage>
        <taxon>Bacteria</taxon>
        <taxon>Pseudomonadati</taxon>
        <taxon>Myxococcota</taxon>
        <taxon>Polyangia</taxon>
        <taxon>Haliangiales</taxon>
        <taxon>Kofleriaceae</taxon>
        <taxon>Haliangium</taxon>
    </lineage>
</organism>